<feature type="transmembrane region" description="Helical" evidence="1">
    <location>
        <begin position="86"/>
        <end position="108"/>
    </location>
</feature>
<feature type="transmembrane region" description="Helical" evidence="1">
    <location>
        <begin position="49"/>
        <end position="74"/>
    </location>
</feature>
<gene>
    <name evidence="2" type="ORF">HPE63_04595</name>
</gene>
<protein>
    <submittedName>
        <fullName evidence="2">DUF3810 domain-containing protein</fullName>
    </submittedName>
</protein>
<evidence type="ECO:0000313" key="2">
    <source>
        <dbReference type="EMBL" id="MBD0849940.1"/>
    </source>
</evidence>
<name>A0ABR7V8D0_9FLAO</name>
<keyword evidence="3" id="KW-1185">Reference proteome</keyword>
<keyword evidence="1" id="KW-0472">Membrane</keyword>
<evidence type="ECO:0000313" key="3">
    <source>
        <dbReference type="Proteomes" id="UP000598350"/>
    </source>
</evidence>
<dbReference type="InterPro" id="IPR024294">
    <property type="entry name" value="DUF3810"/>
</dbReference>
<dbReference type="Proteomes" id="UP000598350">
    <property type="component" value="Unassembled WGS sequence"/>
</dbReference>
<keyword evidence="1" id="KW-1133">Transmembrane helix</keyword>
<feature type="transmembrane region" description="Helical" evidence="1">
    <location>
        <begin position="7"/>
        <end position="24"/>
    </location>
</feature>
<dbReference type="RefSeq" id="WP_188313037.1">
    <property type="nucleotide sequence ID" value="NZ_JABTCG010000001.1"/>
</dbReference>
<keyword evidence="1" id="KW-0812">Transmembrane</keyword>
<sequence>MVYKIKNWVALSLIPQIILVKWLGKYPELIESYYSEGIYPWISKFFRILYGWIPFSIGDVLYFILALLALRYVYKQRLEIKTYPFGFIRNVVFVLSIAYFSFHLLWGLNYYRLPIAQKFALEDKNSEAGLMDLTKALIIKTNALQFSITKDTARAVEIPYTKNEIFEKTLIGYSRLENTYPFLAYKIPSIKKSLFSTGLSYMGYGGYLNPFTHEGQVNARLPNFRFPVVAGHEIGHQLGYSAENETNFIGYLATMHNPDIYFQYAAYAYALSYCLSDIRRNDETKFEELYATIHPGTQRNFEEMAYFWQSFENPMEPVFKSIFNTFLKANNQTQGIKSYNAVVSLLIPYHQEHPL</sequence>
<dbReference type="EMBL" id="JABTCG010000001">
    <property type="protein sequence ID" value="MBD0849940.1"/>
    <property type="molecule type" value="Genomic_DNA"/>
</dbReference>
<evidence type="ECO:0000256" key="1">
    <source>
        <dbReference type="SAM" id="Phobius"/>
    </source>
</evidence>
<organism evidence="2 3">
    <name type="scientific">Maribacter arenosus</name>
    <dbReference type="NCBI Taxonomy" id="1854708"/>
    <lineage>
        <taxon>Bacteria</taxon>
        <taxon>Pseudomonadati</taxon>
        <taxon>Bacteroidota</taxon>
        <taxon>Flavobacteriia</taxon>
        <taxon>Flavobacteriales</taxon>
        <taxon>Flavobacteriaceae</taxon>
        <taxon>Maribacter</taxon>
    </lineage>
</organism>
<accession>A0ABR7V8D0</accession>
<dbReference type="Pfam" id="PF12725">
    <property type="entry name" value="DUF3810"/>
    <property type="match status" value="1"/>
</dbReference>
<proteinExistence type="predicted"/>
<reference evidence="2 3" key="1">
    <citation type="submission" date="2020-05" db="EMBL/GenBank/DDBJ databases">
        <title>The draft genome sequence of Maribacter arenosus CAU 1321.</title>
        <authorList>
            <person name="Mu L."/>
        </authorList>
    </citation>
    <scope>NUCLEOTIDE SEQUENCE [LARGE SCALE GENOMIC DNA]</scope>
    <source>
        <strain evidence="2 3">CAU 1321</strain>
    </source>
</reference>
<comment type="caution">
    <text evidence="2">The sequence shown here is derived from an EMBL/GenBank/DDBJ whole genome shotgun (WGS) entry which is preliminary data.</text>
</comment>